<gene>
    <name evidence="2" type="ORF">B1B_17495</name>
</gene>
<sequence length="53" mass="5701">MRKVREVLHLASGKGLSRRQVSEALRLPASTVGDYLKRAAGAGVTWPLPDGLD</sequence>
<dbReference type="EMBL" id="AUZY01011686">
    <property type="protein sequence ID" value="EQD33660.1"/>
    <property type="molecule type" value="Genomic_DNA"/>
</dbReference>
<evidence type="ECO:0000313" key="2">
    <source>
        <dbReference type="EMBL" id="EQD33660.1"/>
    </source>
</evidence>
<reference evidence="2" key="1">
    <citation type="submission" date="2013-08" db="EMBL/GenBank/DDBJ databases">
        <authorList>
            <person name="Mendez C."/>
            <person name="Richter M."/>
            <person name="Ferrer M."/>
            <person name="Sanchez J."/>
        </authorList>
    </citation>
    <scope>NUCLEOTIDE SEQUENCE</scope>
</reference>
<dbReference type="InterPro" id="IPR017895">
    <property type="entry name" value="HTH_IS408/IS1162_type"/>
</dbReference>
<accession>T0ZUT6</accession>
<dbReference type="Gene3D" id="1.10.10.10">
    <property type="entry name" value="Winged helix-like DNA-binding domain superfamily/Winged helix DNA-binding domain"/>
    <property type="match status" value="1"/>
</dbReference>
<dbReference type="AlphaFoldDB" id="T0ZUT6"/>
<organism evidence="2">
    <name type="scientific">mine drainage metagenome</name>
    <dbReference type="NCBI Taxonomy" id="410659"/>
    <lineage>
        <taxon>unclassified sequences</taxon>
        <taxon>metagenomes</taxon>
        <taxon>ecological metagenomes</taxon>
    </lineage>
</organism>
<evidence type="ECO:0000259" key="1">
    <source>
        <dbReference type="PROSITE" id="PS50532"/>
    </source>
</evidence>
<proteinExistence type="predicted"/>
<feature type="domain" description="HTH IS408-type" evidence="1">
    <location>
        <begin position="4"/>
        <end position="53"/>
    </location>
</feature>
<comment type="caution">
    <text evidence="2">The sequence shown here is derived from an EMBL/GenBank/DDBJ whole genome shotgun (WGS) entry which is preliminary data.</text>
</comment>
<reference evidence="2" key="2">
    <citation type="journal article" date="2014" name="ISME J.">
        <title>Microbial stratification in low pH oxic and suboxic macroscopic growths along an acid mine drainage.</title>
        <authorList>
            <person name="Mendez-Garcia C."/>
            <person name="Mesa V."/>
            <person name="Sprenger R.R."/>
            <person name="Richter M."/>
            <person name="Diez M.S."/>
            <person name="Solano J."/>
            <person name="Bargiela R."/>
            <person name="Golyshina O.V."/>
            <person name="Manteca A."/>
            <person name="Ramos J.L."/>
            <person name="Gallego J.R."/>
            <person name="Llorente I."/>
            <person name="Martins Dos Santos V.A."/>
            <person name="Jensen O.N."/>
            <person name="Pelaez A.I."/>
            <person name="Sanchez J."/>
            <person name="Ferrer M."/>
        </authorList>
    </citation>
    <scope>NUCLEOTIDE SEQUENCE</scope>
</reference>
<protein>
    <submittedName>
        <fullName evidence="2">Transposase subunit</fullName>
    </submittedName>
</protein>
<feature type="non-terminal residue" evidence="2">
    <location>
        <position position="53"/>
    </location>
</feature>
<name>T0ZUT6_9ZZZZ</name>
<dbReference type="PROSITE" id="PS50532">
    <property type="entry name" value="HTH_IS408"/>
    <property type="match status" value="1"/>
</dbReference>
<dbReference type="InterPro" id="IPR036388">
    <property type="entry name" value="WH-like_DNA-bd_sf"/>
</dbReference>